<reference evidence="2" key="1">
    <citation type="journal article" date="2015" name="Nat. Genet.">
        <title>The genome and transcriptome of the zoonotic hookworm Ancylostoma ceylanicum identify infection-specific gene families.</title>
        <authorList>
            <person name="Schwarz E.M."/>
            <person name="Hu Y."/>
            <person name="Antoshechkin I."/>
            <person name="Miller M.M."/>
            <person name="Sternberg P.W."/>
            <person name="Aroian R.V."/>
        </authorList>
    </citation>
    <scope>NUCLEOTIDE SEQUENCE</scope>
    <source>
        <strain evidence="2">HY135</strain>
    </source>
</reference>
<organism evidence="1 2">
    <name type="scientific">Ancylostoma ceylanicum</name>
    <dbReference type="NCBI Taxonomy" id="53326"/>
    <lineage>
        <taxon>Eukaryota</taxon>
        <taxon>Metazoa</taxon>
        <taxon>Ecdysozoa</taxon>
        <taxon>Nematoda</taxon>
        <taxon>Chromadorea</taxon>
        <taxon>Rhabditida</taxon>
        <taxon>Rhabditina</taxon>
        <taxon>Rhabditomorpha</taxon>
        <taxon>Strongyloidea</taxon>
        <taxon>Ancylostomatidae</taxon>
        <taxon>Ancylostomatinae</taxon>
        <taxon>Ancylostoma</taxon>
    </lineage>
</organism>
<proteinExistence type="predicted"/>
<sequence length="96" mass="10346">MANRALSVDHCSVAIAGSHGHRSMNPSPVHGRLTEITHGKYPNLPFAWHPSICSPVRDIVCTQLLPIDNHTEVPNYPSFPSDVSGPYVDSAMGSVV</sequence>
<protein>
    <submittedName>
        <fullName evidence="1">Uncharacterized protein</fullName>
    </submittedName>
</protein>
<keyword evidence="2" id="KW-1185">Reference proteome</keyword>
<evidence type="ECO:0000313" key="2">
    <source>
        <dbReference type="Proteomes" id="UP000024635"/>
    </source>
</evidence>
<evidence type="ECO:0000313" key="1">
    <source>
        <dbReference type="EMBL" id="EYC19556.1"/>
    </source>
</evidence>
<gene>
    <name evidence="1" type="primary">Acey_s0024.g933</name>
    <name evidence="1" type="ORF">Y032_0024g933</name>
</gene>
<dbReference type="AlphaFoldDB" id="A0A016UX53"/>
<dbReference type="EMBL" id="JARK01001360">
    <property type="protein sequence ID" value="EYC19556.1"/>
    <property type="molecule type" value="Genomic_DNA"/>
</dbReference>
<comment type="caution">
    <text evidence="1">The sequence shown here is derived from an EMBL/GenBank/DDBJ whole genome shotgun (WGS) entry which is preliminary data.</text>
</comment>
<dbReference type="Proteomes" id="UP000024635">
    <property type="component" value="Unassembled WGS sequence"/>
</dbReference>
<accession>A0A016UX53</accession>
<name>A0A016UX53_9BILA</name>